<reference evidence="1 2" key="1">
    <citation type="submission" date="2024-04" db="EMBL/GenBank/DDBJ databases">
        <authorList>
            <person name="Fracassetti M."/>
        </authorList>
    </citation>
    <scope>NUCLEOTIDE SEQUENCE [LARGE SCALE GENOMIC DNA]</scope>
</reference>
<sequence>MVVQLPYMLVTEFPIPLPSPFKSAMSILNSKHKRKVPWRREDSFRIICQFGKSLSKPLMTLSPFHGWFPCSVFRYLGRVFLTWDIGRGVRTEQEEKLRSWLYSLGHADKDLAFEYVRSRKEVRCFPAHVTNLTHQVFDVLPPRRSCVLSFLEELIST</sequence>
<name>A0AAV2DW65_9ROSI</name>
<organism evidence="1 2">
    <name type="scientific">Linum trigynum</name>
    <dbReference type="NCBI Taxonomy" id="586398"/>
    <lineage>
        <taxon>Eukaryota</taxon>
        <taxon>Viridiplantae</taxon>
        <taxon>Streptophyta</taxon>
        <taxon>Embryophyta</taxon>
        <taxon>Tracheophyta</taxon>
        <taxon>Spermatophyta</taxon>
        <taxon>Magnoliopsida</taxon>
        <taxon>eudicotyledons</taxon>
        <taxon>Gunneridae</taxon>
        <taxon>Pentapetalae</taxon>
        <taxon>rosids</taxon>
        <taxon>fabids</taxon>
        <taxon>Malpighiales</taxon>
        <taxon>Linaceae</taxon>
        <taxon>Linum</taxon>
    </lineage>
</organism>
<proteinExistence type="predicted"/>
<accession>A0AAV2DW65</accession>
<keyword evidence="2" id="KW-1185">Reference proteome</keyword>
<gene>
    <name evidence="1" type="ORF">LTRI10_LOCUS19237</name>
</gene>
<evidence type="ECO:0000313" key="2">
    <source>
        <dbReference type="Proteomes" id="UP001497516"/>
    </source>
</evidence>
<evidence type="ECO:0000313" key="1">
    <source>
        <dbReference type="EMBL" id="CAL1377600.1"/>
    </source>
</evidence>
<dbReference type="AlphaFoldDB" id="A0AAV2DW65"/>
<dbReference type="Proteomes" id="UP001497516">
    <property type="component" value="Chromosome 3"/>
</dbReference>
<protein>
    <submittedName>
        <fullName evidence="1">Uncharacterized protein</fullName>
    </submittedName>
</protein>
<dbReference type="EMBL" id="OZ034816">
    <property type="protein sequence ID" value="CAL1377600.1"/>
    <property type="molecule type" value="Genomic_DNA"/>
</dbReference>